<evidence type="ECO:0000259" key="1">
    <source>
        <dbReference type="Pfam" id="PF00501"/>
    </source>
</evidence>
<keyword evidence="3" id="KW-1185">Reference proteome</keyword>
<proteinExistence type="predicted"/>
<dbReference type="Proteomes" id="UP001500325">
    <property type="component" value="Unassembled WGS sequence"/>
</dbReference>
<reference evidence="3" key="1">
    <citation type="journal article" date="2019" name="Int. J. Syst. Evol. Microbiol.">
        <title>The Global Catalogue of Microorganisms (GCM) 10K type strain sequencing project: providing services to taxonomists for standard genome sequencing and annotation.</title>
        <authorList>
            <consortium name="The Broad Institute Genomics Platform"/>
            <consortium name="The Broad Institute Genome Sequencing Center for Infectious Disease"/>
            <person name="Wu L."/>
            <person name="Ma J."/>
        </authorList>
    </citation>
    <scope>NUCLEOTIDE SEQUENCE [LARGE SCALE GENOMIC DNA]</scope>
    <source>
        <strain evidence="3">JCM 18055</strain>
    </source>
</reference>
<dbReference type="RefSeq" id="WP_345384314.1">
    <property type="nucleotide sequence ID" value="NZ_BAABIC010000031.1"/>
</dbReference>
<dbReference type="InterPro" id="IPR000873">
    <property type="entry name" value="AMP-dep_synth/lig_dom"/>
</dbReference>
<dbReference type="EMBL" id="BAABIC010000031">
    <property type="protein sequence ID" value="GAA4711153.1"/>
    <property type="molecule type" value="Genomic_DNA"/>
</dbReference>
<feature type="domain" description="AMP-dependent synthetase/ligase" evidence="1">
    <location>
        <begin position="24"/>
        <end position="305"/>
    </location>
</feature>
<protein>
    <recommendedName>
        <fullName evidence="1">AMP-dependent synthetase/ligase domain-containing protein</fullName>
    </recommendedName>
</protein>
<dbReference type="SUPFAM" id="SSF56801">
    <property type="entry name" value="Acetyl-CoA synthetase-like"/>
    <property type="match status" value="1"/>
</dbReference>
<gene>
    <name evidence="2" type="ORF">GCM10023215_61650</name>
</gene>
<dbReference type="Pfam" id="PF00501">
    <property type="entry name" value="AMP-binding"/>
    <property type="match status" value="1"/>
</dbReference>
<organism evidence="2 3">
    <name type="scientific">Pseudonocardia yuanmonensis</name>
    <dbReference type="NCBI Taxonomy" id="1095914"/>
    <lineage>
        <taxon>Bacteria</taxon>
        <taxon>Bacillati</taxon>
        <taxon>Actinomycetota</taxon>
        <taxon>Actinomycetes</taxon>
        <taxon>Pseudonocardiales</taxon>
        <taxon>Pseudonocardiaceae</taxon>
        <taxon>Pseudonocardia</taxon>
    </lineage>
</organism>
<comment type="caution">
    <text evidence="2">The sequence shown here is derived from an EMBL/GenBank/DDBJ whole genome shotgun (WGS) entry which is preliminary data.</text>
</comment>
<dbReference type="PANTHER" id="PTHR43767">
    <property type="entry name" value="LONG-CHAIN-FATTY-ACID--COA LIGASE"/>
    <property type="match status" value="1"/>
</dbReference>
<dbReference type="PROSITE" id="PS00455">
    <property type="entry name" value="AMP_BINDING"/>
    <property type="match status" value="1"/>
</dbReference>
<evidence type="ECO:0000313" key="3">
    <source>
        <dbReference type="Proteomes" id="UP001500325"/>
    </source>
</evidence>
<dbReference type="InterPro" id="IPR020845">
    <property type="entry name" value="AMP-binding_CS"/>
</dbReference>
<sequence>MRQEILDGERGDRRWRTFGELVADAAARFGDRPAVVDDGRTLSYRELGDEVRRAAGAMLAHGVGVGDRVALWAPNSWAWIVAALGAQSVGAALVPLNTRYKGPEVAHILDRARPRVLVVADGFLGNDYLRMLAAENVSVPCTVRLDGAREGALGWDGFLAESVTPDDVMTQVDGDCISDVLFTSGTTGRPKGALTTHAQNLRGYYDFSRLAGFRDGDRHAIVNPFFHAFGYKAGSLSALMHGMTIYPHAVLDPEVLLDQVDREDIEVLPGPPTLYATLLADPRLRERDLSSLRLAITGAASVPARCSSAGCSRSSGSSA</sequence>
<name>A0ABP8XPH6_9PSEU</name>
<dbReference type="InterPro" id="IPR042099">
    <property type="entry name" value="ANL_N_sf"/>
</dbReference>
<dbReference type="Gene3D" id="3.40.50.12780">
    <property type="entry name" value="N-terminal domain of ligase-like"/>
    <property type="match status" value="1"/>
</dbReference>
<dbReference type="InterPro" id="IPR050237">
    <property type="entry name" value="ATP-dep_AMP-bd_enzyme"/>
</dbReference>
<accession>A0ABP8XPH6</accession>
<dbReference type="PANTHER" id="PTHR43767:SF1">
    <property type="entry name" value="NONRIBOSOMAL PEPTIDE SYNTHASE PES1 (EUROFUNG)-RELATED"/>
    <property type="match status" value="1"/>
</dbReference>
<evidence type="ECO:0000313" key="2">
    <source>
        <dbReference type="EMBL" id="GAA4711153.1"/>
    </source>
</evidence>